<feature type="non-terminal residue" evidence="5">
    <location>
        <position position="1"/>
    </location>
</feature>
<keyword evidence="1" id="KW-0732">Signal</keyword>
<dbReference type="FunFam" id="3.10.250.10:FF:000006">
    <property type="entry name" value="neurotrypsin isoform X2"/>
    <property type="match status" value="1"/>
</dbReference>
<keyword evidence="6" id="KW-1185">Reference proteome</keyword>
<evidence type="ECO:0000313" key="6">
    <source>
        <dbReference type="Proteomes" id="UP001152795"/>
    </source>
</evidence>
<dbReference type="InterPro" id="IPR036772">
    <property type="entry name" value="SRCR-like_dom_sf"/>
</dbReference>
<accession>A0A7D9KAY0</accession>
<dbReference type="SUPFAM" id="SSF56487">
    <property type="entry name" value="SRCR-like"/>
    <property type="match status" value="1"/>
</dbReference>
<evidence type="ECO:0000313" key="5">
    <source>
        <dbReference type="EMBL" id="CAB4042033.1"/>
    </source>
</evidence>
<gene>
    <name evidence="5" type="ORF">PACLA_8A062554</name>
</gene>
<sequence>KSDLQLRLANTKSNRTGRVEIFHPSFGWGTVCDDAWNDADSGVVCRQLGFTGVYATREEAYYGRGTGSILLDDVKCTGKESFIWDCSHPGWNKHNCGHYEDVGVDCN</sequence>
<dbReference type="PROSITE" id="PS50287">
    <property type="entry name" value="SRCR_2"/>
    <property type="match status" value="1"/>
</dbReference>
<name>A0A7D9KAY0_PARCT</name>
<dbReference type="AlphaFoldDB" id="A0A7D9KAY0"/>
<keyword evidence="2" id="KW-0677">Repeat</keyword>
<dbReference type="Gene3D" id="3.10.250.10">
    <property type="entry name" value="SRCR-like domain"/>
    <property type="match status" value="1"/>
</dbReference>
<keyword evidence="4" id="KW-0325">Glycoprotein</keyword>
<keyword evidence="3" id="KW-1015">Disulfide bond</keyword>
<evidence type="ECO:0000256" key="1">
    <source>
        <dbReference type="ARBA" id="ARBA00022729"/>
    </source>
</evidence>
<dbReference type="Proteomes" id="UP001152795">
    <property type="component" value="Unassembled WGS sequence"/>
</dbReference>
<dbReference type="PANTHER" id="PTHR48071">
    <property type="entry name" value="SRCR DOMAIN-CONTAINING PROTEIN"/>
    <property type="match status" value="1"/>
</dbReference>
<dbReference type="PRINTS" id="PR00258">
    <property type="entry name" value="SPERACTRCPTR"/>
</dbReference>
<dbReference type="PANTHER" id="PTHR48071:SF18">
    <property type="entry name" value="DELETED IN MALIGNANT BRAIN TUMORS 1 PROTEIN-RELATED"/>
    <property type="match status" value="1"/>
</dbReference>
<dbReference type="OrthoDB" id="536948at2759"/>
<organism evidence="5 6">
    <name type="scientific">Paramuricea clavata</name>
    <name type="common">Red gorgonian</name>
    <name type="synonym">Violescent sea-whip</name>
    <dbReference type="NCBI Taxonomy" id="317549"/>
    <lineage>
        <taxon>Eukaryota</taxon>
        <taxon>Metazoa</taxon>
        <taxon>Cnidaria</taxon>
        <taxon>Anthozoa</taxon>
        <taxon>Octocorallia</taxon>
        <taxon>Malacalcyonacea</taxon>
        <taxon>Plexauridae</taxon>
        <taxon>Paramuricea</taxon>
    </lineage>
</organism>
<comment type="caution">
    <text evidence="5">The sequence shown here is derived from an EMBL/GenBank/DDBJ whole genome shotgun (WGS) entry which is preliminary data.</text>
</comment>
<evidence type="ECO:0000256" key="4">
    <source>
        <dbReference type="ARBA" id="ARBA00023180"/>
    </source>
</evidence>
<reference evidence="5" key="1">
    <citation type="submission" date="2020-04" db="EMBL/GenBank/DDBJ databases">
        <authorList>
            <person name="Alioto T."/>
            <person name="Alioto T."/>
            <person name="Gomez Garrido J."/>
        </authorList>
    </citation>
    <scope>NUCLEOTIDE SEQUENCE</scope>
    <source>
        <strain evidence="5">A484AB</strain>
    </source>
</reference>
<dbReference type="Pfam" id="PF00530">
    <property type="entry name" value="SRCR"/>
    <property type="match status" value="1"/>
</dbReference>
<evidence type="ECO:0000256" key="2">
    <source>
        <dbReference type="ARBA" id="ARBA00022737"/>
    </source>
</evidence>
<dbReference type="GO" id="GO:0016020">
    <property type="term" value="C:membrane"/>
    <property type="evidence" value="ECO:0007669"/>
    <property type="project" value="InterPro"/>
</dbReference>
<protein>
    <submittedName>
        <fullName evidence="5">Deleted in malignant brain tumors 1 -like</fullName>
    </submittedName>
</protein>
<dbReference type="EMBL" id="CACRXK020029343">
    <property type="protein sequence ID" value="CAB4042033.1"/>
    <property type="molecule type" value="Genomic_DNA"/>
</dbReference>
<dbReference type="SMART" id="SM00202">
    <property type="entry name" value="SR"/>
    <property type="match status" value="1"/>
</dbReference>
<evidence type="ECO:0000256" key="3">
    <source>
        <dbReference type="ARBA" id="ARBA00023157"/>
    </source>
</evidence>
<proteinExistence type="predicted"/>
<dbReference type="InterPro" id="IPR001190">
    <property type="entry name" value="SRCR"/>
</dbReference>